<feature type="domain" description="GP-PDE" evidence="8">
    <location>
        <begin position="25"/>
        <end position="341"/>
    </location>
</feature>
<evidence type="ECO:0000256" key="2">
    <source>
        <dbReference type="ARBA" id="ARBA00012247"/>
    </source>
</evidence>
<keyword evidence="10" id="KW-1185">Reference proteome</keyword>
<evidence type="ECO:0000256" key="4">
    <source>
        <dbReference type="ARBA" id="ARBA00022798"/>
    </source>
</evidence>
<evidence type="ECO:0000256" key="6">
    <source>
        <dbReference type="ARBA" id="ARBA00047512"/>
    </source>
</evidence>
<dbReference type="EC" id="3.1.4.46" evidence="2"/>
<evidence type="ECO:0000259" key="8">
    <source>
        <dbReference type="PROSITE" id="PS51704"/>
    </source>
</evidence>
<evidence type="ECO:0000313" key="9">
    <source>
        <dbReference type="EMBL" id="QSB45754.1"/>
    </source>
</evidence>
<accession>A0ABX7KCL1</accession>
<dbReference type="PANTHER" id="PTHR43620:SF7">
    <property type="entry name" value="GLYCEROPHOSPHODIESTER PHOSPHODIESTERASE GDPD5-RELATED"/>
    <property type="match status" value="1"/>
</dbReference>
<evidence type="ECO:0000256" key="5">
    <source>
        <dbReference type="ARBA" id="ARBA00022801"/>
    </source>
</evidence>
<comment type="similarity">
    <text evidence="1">Belongs to the glycerophosphoryl diester phosphodiesterase family.</text>
</comment>
<keyword evidence="3 7" id="KW-0732">Signal</keyword>
<dbReference type="Gene3D" id="3.20.20.190">
    <property type="entry name" value="Phosphatidylinositol (PI) phosphodiesterase"/>
    <property type="match status" value="1"/>
</dbReference>
<gene>
    <name evidence="9" type="ORF">IDJ81_06570</name>
</gene>
<feature type="chain" id="PRO_5045304694" description="glycerophosphodiester phosphodiesterase" evidence="7">
    <location>
        <begin position="25"/>
        <end position="344"/>
    </location>
</feature>
<sequence length="344" mass="37213">MRFFPFFTAALMTAALVLAEPANAQLVIGHRGASGERPEHTLGAYEKAIDDGADYIEADLVVTKDGVLVARHENDLTETTDVADHSDFASRRRAKEIDGHLVNGWFAEDFTLAELRTLRARERLPGIRAANTRFDGLWQVPTLAEMVKLVRAKQAETGRKIGIYLELKHPTFLLQEQGIDTVDLLLHEMRQLGLSGSDPVFIECFEVGALQRLKQRSDFKLVQLVARESGPADEAEMTYAAMATPSGLKEIAQYADAIGPDLTMLIGPDGKATALVADAHAAGLKIHGWTLRKENAFLPKPLQNGSDPVAAGNYAAAFAAIAAAGVDGVFTDNPGDAVKLRDGK</sequence>
<feature type="signal peptide" evidence="7">
    <location>
        <begin position="1"/>
        <end position="24"/>
    </location>
</feature>
<dbReference type="InterPro" id="IPR030395">
    <property type="entry name" value="GP_PDE_dom"/>
</dbReference>
<dbReference type="PANTHER" id="PTHR43620">
    <property type="entry name" value="GLYCEROPHOSPHORYL DIESTER PHOSPHODIESTERASE"/>
    <property type="match status" value="1"/>
</dbReference>
<dbReference type="PROSITE" id="PS51704">
    <property type="entry name" value="GP_PDE"/>
    <property type="match status" value="1"/>
</dbReference>
<dbReference type="SUPFAM" id="SSF51695">
    <property type="entry name" value="PLC-like phosphodiesterases"/>
    <property type="match status" value="1"/>
</dbReference>
<dbReference type="RefSeq" id="WP_102155583.1">
    <property type="nucleotide sequence ID" value="NZ_PHSO01000006.1"/>
</dbReference>
<protein>
    <recommendedName>
        <fullName evidence="2">glycerophosphodiester phosphodiesterase</fullName>
        <ecNumber evidence="2">3.1.4.46</ecNumber>
    </recommendedName>
</protein>
<keyword evidence="4" id="KW-0319">Glycerol metabolism</keyword>
<dbReference type="EMBL" id="CP061510">
    <property type="protein sequence ID" value="QSB45754.1"/>
    <property type="molecule type" value="Genomic_DNA"/>
</dbReference>
<evidence type="ECO:0000256" key="7">
    <source>
        <dbReference type="SAM" id="SignalP"/>
    </source>
</evidence>
<dbReference type="Proteomes" id="UP000663637">
    <property type="component" value="Chromosome"/>
</dbReference>
<comment type="catalytic activity">
    <reaction evidence="6">
        <text>a sn-glycero-3-phosphodiester + H2O = an alcohol + sn-glycerol 3-phosphate + H(+)</text>
        <dbReference type="Rhea" id="RHEA:12969"/>
        <dbReference type="ChEBI" id="CHEBI:15377"/>
        <dbReference type="ChEBI" id="CHEBI:15378"/>
        <dbReference type="ChEBI" id="CHEBI:30879"/>
        <dbReference type="ChEBI" id="CHEBI:57597"/>
        <dbReference type="ChEBI" id="CHEBI:83408"/>
        <dbReference type="EC" id="3.1.4.46"/>
    </reaction>
</comment>
<evidence type="ECO:0000256" key="3">
    <source>
        <dbReference type="ARBA" id="ARBA00022729"/>
    </source>
</evidence>
<evidence type="ECO:0000256" key="1">
    <source>
        <dbReference type="ARBA" id="ARBA00007277"/>
    </source>
</evidence>
<dbReference type="Pfam" id="PF03009">
    <property type="entry name" value="GDPD"/>
    <property type="match status" value="1"/>
</dbReference>
<name>A0ABX7KCL1_9SPHN</name>
<organism evidence="9 10">
    <name type="scientific">Tsuneonella flava</name>
    <dbReference type="NCBI Taxonomy" id="2055955"/>
    <lineage>
        <taxon>Bacteria</taxon>
        <taxon>Pseudomonadati</taxon>
        <taxon>Pseudomonadota</taxon>
        <taxon>Alphaproteobacteria</taxon>
        <taxon>Sphingomonadales</taxon>
        <taxon>Erythrobacteraceae</taxon>
        <taxon>Tsuneonella</taxon>
    </lineage>
</organism>
<proteinExistence type="inferred from homology"/>
<evidence type="ECO:0000313" key="10">
    <source>
        <dbReference type="Proteomes" id="UP000663637"/>
    </source>
</evidence>
<keyword evidence="5" id="KW-0378">Hydrolase</keyword>
<dbReference type="InterPro" id="IPR017946">
    <property type="entry name" value="PLC-like_Pdiesterase_TIM-brl"/>
</dbReference>
<reference evidence="9 10" key="1">
    <citation type="submission" date="2020-09" db="EMBL/GenBank/DDBJ databases">
        <title>Complete genome sequence of altererythrobacter flavus SS-21NJ, isolated from Dongying oil sludge in Shandong province.</title>
        <authorList>
            <person name="Sun S."/>
            <person name="Zhang Z."/>
        </authorList>
    </citation>
    <scope>NUCLEOTIDE SEQUENCE [LARGE SCALE GENOMIC DNA]</scope>
    <source>
        <strain evidence="9 10">SS-21NJ</strain>
    </source>
</reference>